<evidence type="ECO:0000256" key="2">
    <source>
        <dbReference type="SAM" id="MobiDB-lite"/>
    </source>
</evidence>
<feature type="region of interest" description="Disordered" evidence="2">
    <location>
        <begin position="510"/>
        <end position="611"/>
    </location>
</feature>
<gene>
    <name evidence="5" type="primary">LOC118425762</name>
</gene>
<accession>A0A9J7N3S3</accession>
<dbReference type="KEGG" id="bfo:118425762"/>
<keyword evidence="4" id="KW-1185">Reference proteome</keyword>
<feature type="compositionally biased region" description="Acidic residues" evidence="2">
    <location>
        <begin position="543"/>
        <end position="552"/>
    </location>
</feature>
<evidence type="ECO:0000313" key="5">
    <source>
        <dbReference type="RefSeq" id="XP_035690726.1"/>
    </source>
</evidence>
<dbReference type="AlphaFoldDB" id="A0A9J7N3S3"/>
<protein>
    <submittedName>
        <fullName evidence="5">Uncharacterized protein LOC118425762</fullName>
    </submittedName>
</protein>
<dbReference type="RefSeq" id="XP_035690726.1">
    <property type="nucleotide sequence ID" value="XM_035834833.1"/>
</dbReference>
<dbReference type="Proteomes" id="UP000001554">
    <property type="component" value="Chromosome 1"/>
</dbReference>
<dbReference type="GeneID" id="118425762"/>
<reference evidence="5" key="2">
    <citation type="submission" date="2025-08" db="UniProtKB">
        <authorList>
            <consortium name="RefSeq"/>
        </authorList>
    </citation>
    <scope>IDENTIFICATION</scope>
    <source>
        <strain evidence="5">S238N-H82</strain>
        <tissue evidence="5">Testes</tissue>
    </source>
</reference>
<dbReference type="InterPro" id="IPR033316">
    <property type="entry name" value="RBBP8-like"/>
</dbReference>
<dbReference type="Pfam" id="PF10482">
    <property type="entry name" value="CtIP_N"/>
    <property type="match status" value="1"/>
</dbReference>
<reference evidence="4" key="1">
    <citation type="journal article" date="2020" name="Nat. Ecol. Evol.">
        <title>Deeply conserved synteny resolves early events in vertebrate evolution.</title>
        <authorList>
            <person name="Simakov O."/>
            <person name="Marletaz F."/>
            <person name="Yue J.X."/>
            <person name="O'Connell B."/>
            <person name="Jenkins J."/>
            <person name="Brandt A."/>
            <person name="Calef R."/>
            <person name="Tung C.H."/>
            <person name="Huang T.K."/>
            <person name="Schmutz J."/>
            <person name="Satoh N."/>
            <person name="Yu J.K."/>
            <person name="Putnam N.H."/>
            <person name="Green R.E."/>
            <person name="Rokhsar D.S."/>
        </authorList>
    </citation>
    <scope>NUCLEOTIDE SEQUENCE [LARGE SCALE GENOMIC DNA]</scope>
    <source>
        <strain evidence="4">S238N-H82</strain>
    </source>
</reference>
<feature type="compositionally biased region" description="Polar residues" evidence="2">
    <location>
        <begin position="376"/>
        <end position="403"/>
    </location>
</feature>
<feature type="region of interest" description="Disordered" evidence="2">
    <location>
        <begin position="363"/>
        <end position="430"/>
    </location>
</feature>
<sequence>MSGPSLSGLEPVLSPVTSPGQADLGAKFSQLLMELNQAHQHQVTGFQQRCQELDRSRKHYYTELKKALGAMKSLKTENQKLQQQLRSLGNRESTDACKNCLSLQGALKQKEDELKSIRREREQYVKSQEAQMKDLQNRLSQLLSLQGQNVYVQNRSEKIKESSLKDGDTSSDIDVPMRLAEGGQTEEVVIPNSDSEMSGATKQAATRLHRQNKRVRYKENVKTSPDREEGKEMLKGRQKKSLALADTQGEFTQQMKMSRILVPDTLAVEASTESDEQNSQTITERRGEEEKENKRGKYQKANYRAGSSSAEERIQDEDPSGDPVGDPITMIPETMAMEEDLEETRMLVSPPSCASTPVNHMGKAASLANQKPARSIVTSQLASRQTKGTADEQPQQKVVSQPGSPAADMSPPVSPTFGRPACPTAVSTTDTTCESPLLFGDSVGTRVEESGRQRRAATSQEIHPLFKAPRTPCGVSPALQSPLVLRIKTEPVTQEDSDVSPLLLGLPSFKVKQEPQGHDPTRQTLRGEFDEAVARVGPSGTEVEGEVEETEDTQQGLSTKRRNRTTKVQEKRATRRSTRAAARDSKAVRSSPRVKNSQQKQKGRGAEVKGCHLVRVAVNRRLVCQQKGPPV</sequence>
<feature type="region of interest" description="Disordered" evidence="2">
    <location>
        <begin position="268"/>
        <end position="328"/>
    </location>
</feature>
<feature type="coiled-coil region" evidence="1">
    <location>
        <begin position="64"/>
        <end position="145"/>
    </location>
</feature>
<dbReference type="PANTHER" id="PTHR15107">
    <property type="entry name" value="RETINOBLASTOMA BINDING PROTEIN 8"/>
    <property type="match status" value="1"/>
</dbReference>
<dbReference type="GO" id="GO:0003684">
    <property type="term" value="F:damaged DNA binding"/>
    <property type="evidence" value="ECO:0000318"/>
    <property type="project" value="GO_Central"/>
</dbReference>
<dbReference type="InterPro" id="IPR019518">
    <property type="entry name" value="CtIP_N"/>
</dbReference>
<proteinExistence type="predicted"/>
<organism evidence="4 5">
    <name type="scientific">Branchiostoma floridae</name>
    <name type="common">Florida lancelet</name>
    <name type="synonym">Amphioxus</name>
    <dbReference type="NCBI Taxonomy" id="7739"/>
    <lineage>
        <taxon>Eukaryota</taxon>
        <taxon>Metazoa</taxon>
        <taxon>Chordata</taxon>
        <taxon>Cephalochordata</taxon>
        <taxon>Leptocardii</taxon>
        <taxon>Amphioxiformes</taxon>
        <taxon>Branchiostomatidae</taxon>
        <taxon>Branchiostoma</taxon>
    </lineage>
</organism>
<feature type="region of interest" description="Disordered" evidence="2">
    <location>
        <begin position="205"/>
        <end position="243"/>
    </location>
</feature>
<keyword evidence="1" id="KW-0175">Coiled coil</keyword>
<dbReference type="GO" id="GO:0010792">
    <property type="term" value="P:DNA double-strand break processing involved in repair via single-strand annealing"/>
    <property type="evidence" value="ECO:0000318"/>
    <property type="project" value="GO_Central"/>
</dbReference>
<feature type="domain" description="DNA endonuclease Ctp1 N-terminal" evidence="3">
    <location>
        <begin position="28"/>
        <end position="142"/>
    </location>
</feature>
<name>A0A9J7N3S3_BRAFL</name>
<feature type="compositionally biased region" description="Basic and acidic residues" evidence="2">
    <location>
        <begin position="283"/>
        <end position="295"/>
    </location>
</feature>
<feature type="compositionally biased region" description="Basic residues" evidence="2">
    <location>
        <begin position="207"/>
        <end position="216"/>
    </location>
</feature>
<evidence type="ECO:0000313" key="4">
    <source>
        <dbReference type="Proteomes" id="UP000001554"/>
    </source>
</evidence>
<feature type="region of interest" description="Disordered" evidence="2">
    <location>
        <begin position="1"/>
        <end position="20"/>
    </location>
</feature>
<feature type="compositionally biased region" description="Basic and acidic residues" evidence="2">
    <location>
        <begin position="511"/>
        <end position="533"/>
    </location>
</feature>
<evidence type="ECO:0000256" key="1">
    <source>
        <dbReference type="SAM" id="Coils"/>
    </source>
</evidence>
<dbReference type="PANTHER" id="PTHR15107:SF0">
    <property type="entry name" value="DNA ENDONUCLEASE ACTIVATOR CTP1 C-TERMINAL DOMAIN-CONTAINING PROTEIN"/>
    <property type="match status" value="1"/>
</dbReference>
<evidence type="ECO:0000259" key="3">
    <source>
        <dbReference type="Pfam" id="PF10482"/>
    </source>
</evidence>
<feature type="region of interest" description="Disordered" evidence="2">
    <location>
        <begin position="450"/>
        <end position="476"/>
    </location>
</feature>
<feature type="compositionally biased region" description="Basic and acidic residues" evidence="2">
    <location>
        <begin position="217"/>
        <end position="235"/>
    </location>
</feature>
<dbReference type="OrthoDB" id="5801062at2759"/>